<dbReference type="Pfam" id="PF13620">
    <property type="entry name" value="CarboxypepD_reg"/>
    <property type="match status" value="1"/>
</dbReference>
<organism evidence="1 2">
    <name type="scientific">Novipirellula aureliae</name>
    <dbReference type="NCBI Taxonomy" id="2527966"/>
    <lineage>
        <taxon>Bacteria</taxon>
        <taxon>Pseudomonadati</taxon>
        <taxon>Planctomycetota</taxon>
        <taxon>Planctomycetia</taxon>
        <taxon>Pirellulales</taxon>
        <taxon>Pirellulaceae</taxon>
        <taxon>Novipirellula</taxon>
    </lineage>
</organism>
<dbReference type="RefSeq" id="WP_146600956.1">
    <property type="nucleotide sequence ID" value="NZ_SJPY01000005.1"/>
</dbReference>
<gene>
    <name evidence="1" type="ORF">Q31b_37300</name>
</gene>
<dbReference type="Proteomes" id="UP000315471">
    <property type="component" value="Unassembled WGS sequence"/>
</dbReference>
<dbReference type="SUPFAM" id="SSF49464">
    <property type="entry name" value="Carboxypeptidase regulatory domain-like"/>
    <property type="match status" value="1"/>
</dbReference>
<proteinExistence type="predicted"/>
<dbReference type="InterPro" id="IPR008969">
    <property type="entry name" value="CarboxyPept-like_regulatory"/>
</dbReference>
<name>A0A5C6DY99_9BACT</name>
<dbReference type="EMBL" id="SJPY01000005">
    <property type="protein sequence ID" value="TWU40381.1"/>
    <property type="molecule type" value="Genomic_DNA"/>
</dbReference>
<sequence length="183" mass="19936">MTLTLGKSCAFNANLPEAYHFAGQVVDESGQSIEGVSASSSLGTERFCAGVEDLITDVDGRFAVYSNEARLLEDHPKWGKRTAAISFSHDLYIEAEIERLVDVEPSKRDDLRIVLQKGFSIGGTVVAADGTPTADVPISMTQTEAYPRKVVRTDEQGHFRFDGIGSGDATLRVVDARLPTRTW</sequence>
<reference evidence="1 2" key="1">
    <citation type="submission" date="2019-02" db="EMBL/GenBank/DDBJ databases">
        <title>Deep-cultivation of Planctomycetes and their phenomic and genomic characterization uncovers novel biology.</title>
        <authorList>
            <person name="Wiegand S."/>
            <person name="Jogler M."/>
            <person name="Boedeker C."/>
            <person name="Pinto D."/>
            <person name="Vollmers J."/>
            <person name="Rivas-Marin E."/>
            <person name="Kohn T."/>
            <person name="Peeters S.H."/>
            <person name="Heuer A."/>
            <person name="Rast P."/>
            <person name="Oberbeckmann S."/>
            <person name="Bunk B."/>
            <person name="Jeske O."/>
            <person name="Meyerdierks A."/>
            <person name="Storesund J.E."/>
            <person name="Kallscheuer N."/>
            <person name="Luecker S."/>
            <person name="Lage O.M."/>
            <person name="Pohl T."/>
            <person name="Merkel B.J."/>
            <person name="Hornburger P."/>
            <person name="Mueller R.-W."/>
            <person name="Bruemmer F."/>
            <person name="Labrenz M."/>
            <person name="Spormann A.M."/>
            <person name="Op Den Camp H."/>
            <person name="Overmann J."/>
            <person name="Amann R."/>
            <person name="Jetten M.S.M."/>
            <person name="Mascher T."/>
            <person name="Medema M.H."/>
            <person name="Devos D.P."/>
            <person name="Kaster A.-K."/>
            <person name="Ovreas L."/>
            <person name="Rohde M."/>
            <person name="Galperin M.Y."/>
            <person name="Jogler C."/>
        </authorList>
    </citation>
    <scope>NUCLEOTIDE SEQUENCE [LARGE SCALE GENOMIC DNA]</scope>
    <source>
        <strain evidence="1 2">Q31b</strain>
    </source>
</reference>
<accession>A0A5C6DY99</accession>
<dbReference type="AlphaFoldDB" id="A0A5C6DY99"/>
<protein>
    <recommendedName>
        <fullName evidence="3">Nickel uptake substrate-specific transmembrane region</fullName>
    </recommendedName>
</protein>
<evidence type="ECO:0000313" key="1">
    <source>
        <dbReference type="EMBL" id="TWU40381.1"/>
    </source>
</evidence>
<keyword evidence="2" id="KW-1185">Reference proteome</keyword>
<dbReference type="OrthoDB" id="279966at2"/>
<evidence type="ECO:0000313" key="2">
    <source>
        <dbReference type="Proteomes" id="UP000315471"/>
    </source>
</evidence>
<evidence type="ECO:0008006" key="3">
    <source>
        <dbReference type="Google" id="ProtNLM"/>
    </source>
</evidence>
<comment type="caution">
    <text evidence="1">The sequence shown here is derived from an EMBL/GenBank/DDBJ whole genome shotgun (WGS) entry which is preliminary data.</text>
</comment>